<dbReference type="AlphaFoldDB" id="B4NIL1"/>
<dbReference type="InterPro" id="IPR015897">
    <property type="entry name" value="CHK_kinase-like"/>
</dbReference>
<dbReference type="Proteomes" id="UP000007798">
    <property type="component" value="Unassembled WGS sequence"/>
</dbReference>
<dbReference type="InterPro" id="IPR011009">
    <property type="entry name" value="Kinase-like_dom_sf"/>
</dbReference>
<name>B4NIL1_DROWI</name>
<dbReference type="PANTHER" id="PTHR11012">
    <property type="entry name" value="PROTEIN KINASE-LIKE DOMAIN-CONTAINING"/>
    <property type="match status" value="1"/>
</dbReference>
<dbReference type="eggNOG" id="ENOG502TC8B">
    <property type="taxonomic scope" value="Eukaryota"/>
</dbReference>
<gene>
    <name evidence="2" type="primary">Dwil\GK14338</name>
    <name evidence="2" type="ORF">Dwil_GK14338</name>
</gene>
<sequence length="421" mass="49603">MPDNSNKFCKSEDIHIPDWINESYFKKFLKRDLSEFRKILNLTIIPATPPGEIYTSLLMRIIIDIEMKDGFTKQKSYIMKTMLDDTQGNGFVNTLNIFPKEKQMYETIIPHLEELYEQTPDGNAIKFAPKCHWSENINGRICLIQEDLKTKKFRNINRLKGYDMAHMTRVLEKLAEFHAASAVWRLRNGPYPEDFQRTYLPANYHKSKSYQARLQSYKTAMASWGMPNIEEYLNCLPTADQFVQSAANCFNNNSKEFKVLNHGDFWSSNILLNYSQSGEINELRFVDFQLCKWGSPCQDLWEIIICSAHHSIRIRYFDSFIRIYHTRLVKCLKRLNYTKPLPMLRELHMSMIKYGFWGYFTTFSHLALILLPVEQETNLSLLMKPGEDGDRFRAKLYTNPLYVRAVHSIFPFLHRRGILDF</sequence>
<evidence type="ECO:0000313" key="2">
    <source>
        <dbReference type="EMBL" id="EDW84834.1"/>
    </source>
</evidence>
<dbReference type="Pfam" id="PF02958">
    <property type="entry name" value="EcKL"/>
    <property type="match status" value="1"/>
</dbReference>
<dbReference type="OrthoDB" id="191037at2759"/>
<dbReference type="PhylomeDB" id="B4NIL1"/>
<dbReference type="EMBL" id="CH964272">
    <property type="protein sequence ID" value="EDW84834.1"/>
    <property type="molecule type" value="Genomic_DNA"/>
</dbReference>
<dbReference type="InParanoid" id="B4NIL1"/>
<dbReference type="SUPFAM" id="SSF56112">
    <property type="entry name" value="Protein kinase-like (PK-like)"/>
    <property type="match status" value="1"/>
</dbReference>
<dbReference type="HOGENOM" id="CLU_010718_0_0_1"/>
<feature type="domain" description="CHK kinase-like" evidence="1">
    <location>
        <begin position="143"/>
        <end position="334"/>
    </location>
</feature>
<proteinExistence type="predicted"/>
<dbReference type="KEGG" id="dwi:6650998"/>
<dbReference type="Gene3D" id="3.90.1200.10">
    <property type="match status" value="1"/>
</dbReference>
<dbReference type="SMART" id="SM00587">
    <property type="entry name" value="CHK"/>
    <property type="match status" value="1"/>
</dbReference>
<dbReference type="InterPro" id="IPR004119">
    <property type="entry name" value="EcKL"/>
</dbReference>
<keyword evidence="3" id="KW-1185">Reference proteome</keyword>
<keyword evidence="2" id="KW-0808">Transferase</keyword>
<evidence type="ECO:0000259" key="1">
    <source>
        <dbReference type="SMART" id="SM00587"/>
    </source>
</evidence>
<protein>
    <recommendedName>
        <fullName evidence="1">CHK kinase-like domain-containing protein</fullName>
    </recommendedName>
</protein>
<organism evidence="2 3">
    <name type="scientific">Drosophila willistoni</name>
    <name type="common">Fruit fly</name>
    <dbReference type="NCBI Taxonomy" id="7260"/>
    <lineage>
        <taxon>Eukaryota</taxon>
        <taxon>Metazoa</taxon>
        <taxon>Ecdysozoa</taxon>
        <taxon>Arthropoda</taxon>
        <taxon>Hexapoda</taxon>
        <taxon>Insecta</taxon>
        <taxon>Pterygota</taxon>
        <taxon>Neoptera</taxon>
        <taxon>Endopterygota</taxon>
        <taxon>Diptera</taxon>
        <taxon>Brachycera</taxon>
        <taxon>Muscomorpha</taxon>
        <taxon>Ephydroidea</taxon>
        <taxon>Drosophilidae</taxon>
        <taxon>Drosophila</taxon>
        <taxon>Sophophora</taxon>
    </lineage>
</organism>
<accession>B4NIL1</accession>
<evidence type="ECO:0000313" key="3">
    <source>
        <dbReference type="Proteomes" id="UP000007798"/>
    </source>
</evidence>
<dbReference type="PANTHER" id="PTHR11012:SF6">
    <property type="entry name" value="CHK DOMAIN OV1-RELATED"/>
    <property type="match status" value="1"/>
</dbReference>
<reference evidence="2 3" key="1">
    <citation type="journal article" date="2007" name="Nature">
        <title>Evolution of genes and genomes on the Drosophila phylogeny.</title>
        <authorList>
            <consortium name="Drosophila 12 Genomes Consortium"/>
            <person name="Clark A.G."/>
            <person name="Eisen M.B."/>
            <person name="Smith D.R."/>
            <person name="Bergman C.M."/>
            <person name="Oliver B."/>
            <person name="Markow T.A."/>
            <person name="Kaufman T.C."/>
            <person name="Kellis M."/>
            <person name="Gelbart W."/>
            <person name="Iyer V.N."/>
            <person name="Pollard D.A."/>
            <person name="Sackton T.B."/>
            <person name="Larracuente A.M."/>
            <person name="Singh N.D."/>
            <person name="Abad J.P."/>
            <person name="Abt D.N."/>
            <person name="Adryan B."/>
            <person name="Aguade M."/>
            <person name="Akashi H."/>
            <person name="Anderson W.W."/>
            <person name="Aquadro C.F."/>
            <person name="Ardell D.H."/>
            <person name="Arguello R."/>
            <person name="Artieri C.G."/>
            <person name="Barbash D.A."/>
            <person name="Barker D."/>
            <person name="Barsanti P."/>
            <person name="Batterham P."/>
            <person name="Batzoglou S."/>
            <person name="Begun D."/>
            <person name="Bhutkar A."/>
            <person name="Blanco E."/>
            <person name="Bosak S.A."/>
            <person name="Bradley R.K."/>
            <person name="Brand A.D."/>
            <person name="Brent M.R."/>
            <person name="Brooks A.N."/>
            <person name="Brown R.H."/>
            <person name="Butlin R.K."/>
            <person name="Caggese C."/>
            <person name="Calvi B.R."/>
            <person name="Bernardo de Carvalho A."/>
            <person name="Caspi A."/>
            <person name="Castrezana S."/>
            <person name="Celniker S.E."/>
            <person name="Chang J.L."/>
            <person name="Chapple C."/>
            <person name="Chatterji S."/>
            <person name="Chinwalla A."/>
            <person name="Civetta A."/>
            <person name="Clifton S.W."/>
            <person name="Comeron J.M."/>
            <person name="Costello J.C."/>
            <person name="Coyne J.A."/>
            <person name="Daub J."/>
            <person name="David R.G."/>
            <person name="Delcher A.L."/>
            <person name="Delehaunty K."/>
            <person name="Do C.B."/>
            <person name="Ebling H."/>
            <person name="Edwards K."/>
            <person name="Eickbush T."/>
            <person name="Evans J.D."/>
            <person name="Filipski A."/>
            <person name="Findeiss S."/>
            <person name="Freyhult E."/>
            <person name="Fulton L."/>
            <person name="Fulton R."/>
            <person name="Garcia A.C."/>
            <person name="Gardiner A."/>
            <person name="Garfield D.A."/>
            <person name="Garvin B.E."/>
            <person name="Gibson G."/>
            <person name="Gilbert D."/>
            <person name="Gnerre S."/>
            <person name="Godfrey J."/>
            <person name="Good R."/>
            <person name="Gotea V."/>
            <person name="Gravely B."/>
            <person name="Greenberg A.J."/>
            <person name="Griffiths-Jones S."/>
            <person name="Gross S."/>
            <person name="Guigo R."/>
            <person name="Gustafson E.A."/>
            <person name="Haerty W."/>
            <person name="Hahn M.W."/>
            <person name="Halligan D.L."/>
            <person name="Halpern A.L."/>
            <person name="Halter G.M."/>
            <person name="Han M.V."/>
            <person name="Heger A."/>
            <person name="Hillier L."/>
            <person name="Hinrichs A.S."/>
            <person name="Holmes I."/>
            <person name="Hoskins R.A."/>
            <person name="Hubisz M.J."/>
            <person name="Hultmark D."/>
            <person name="Huntley M.A."/>
            <person name="Jaffe D.B."/>
            <person name="Jagadeeshan S."/>
            <person name="Jeck W.R."/>
            <person name="Johnson J."/>
            <person name="Jones C.D."/>
            <person name="Jordan W.C."/>
            <person name="Karpen G.H."/>
            <person name="Kataoka E."/>
            <person name="Keightley P.D."/>
            <person name="Kheradpour P."/>
            <person name="Kirkness E.F."/>
            <person name="Koerich L.B."/>
            <person name="Kristiansen K."/>
            <person name="Kudrna D."/>
            <person name="Kulathinal R.J."/>
            <person name="Kumar S."/>
            <person name="Kwok R."/>
            <person name="Lander E."/>
            <person name="Langley C.H."/>
            <person name="Lapoint R."/>
            <person name="Lazzaro B.P."/>
            <person name="Lee S.J."/>
            <person name="Levesque L."/>
            <person name="Li R."/>
            <person name="Lin C.F."/>
            <person name="Lin M.F."/>
            <person name="Lindblad-Toh K."/>
            <person name="Llopart A."/>
            <person name="Long M."/>
            <person name="Low L."/>
            <person name="Lozovsky E."/>
            <person name="Lu J."/>
            <person name="Luo M."/>
            <person name="Machado C.A."/>
            <person name="Makalowski W."/>
            <person name="Marzo M."/>
            <person name="Matsuda M."/>
            <person name="Matzkin L."/>
            <person name="McAllister B."/>
            <person name="McBride C.S."/>
            <person name="McKernan B."/>
            <person name="McKernan K."/>
            <person name="Mendez-Lago M."/>
            <person name="Minx P."/>
            <person name="Mollenhauer M.U."/>
            <person name="Montooth K."/>
            <person name="Mount S.M."/>
            <person name="Mu X."/>
            <person name="Myers E."/>
            <person name="Negre B."/>
            <person name="Newfeld S."/>
            <person name="Nielsen R."/>
            <person name="Noor M.A."/>
            <person name="O'Grady P."/>
            <person name="Pachter L."/>
            <person name="Papaceit M."/>
            <person name="Parisi M.J."/>
            <person name="Parisi M."/>
            <person name="Parts L."/>
            <person name="Pedersen J.S."/>
            <person name="Pesole G."/>
            <person name="Phillippy A.M."/>
            <person name="Ponting C.P."/>
            <person name="Pop M."/>
            <person name="Porcelli D."/>
            <person name="Powell J.R."/>
            <person name="Prohaska S."/>
            <person name="Pruitt K."/>
            <person name="Puig M."/>
            <person name="Quesneville H."/>
            <person name="Ram K.R."/>
            <person name="Rand D."/>
            <person name="Rasmussen M.D."/>
            <person name="Reed L.K."/>
            <person name="Reenan R."/>
            <person name="Reily A."/>
            <person name="Remington K.A."/>
            <person name="Rieger T.T."/>
            <person name="Ritchie M.G."/>
            <person name="Robin C."/>
            <person name="Rogers Y.H."/>
            <person name="Rohde C."/>
            <person name="Rozas J."/>
            <person name="Rubenfield M.J."/>
            <person name="Ruiz A."/>
            <person name="Russo S."/>
            <person name="Salzberg S.L."/>
            <person name="Sanchez-Gracia A."/>
            <person name="Saranga D.J."/>
            <person name="Sato H."/>
            <person name="Schaeffer S.W."/>
            <person name="Schatz M.C."/>
            <person name="Schlenke T."/>
            <person name="Schwartz R."/>
            <person name="Segarra C."/>
            <person name="Singh R.S."/>
            <person name="Sirot L."/>
            <person name="Sirota M."/>
            <person name="Sisneros N.B."/>
            <person name="Smith C.D."/>
            <person name="Smith T.F."/>
            <person name="Spieth J."/>
            <person name="Stage D.E."/>
            <person name="Stark A."/>
            <person name="Stephan W."/>
            <person name="Strausberg R.L."/>
            <person name="Strempel S."/>
            <person name="Sturgill D."/>
            <person name="Sutton G."/>
            <person name="Sutton G.G."/>
            <person name="Tao W."/>
            <person name="Teichmann S."/>
            <person name="Tobari Y.N."/>
            <person name="Tomimura Y."/>
            <person name="Tsolas J.M."/>
            <person name="Valente V.L."/>
            <person name="Venter E."/>
            <person name="Venter J.C."/>
            <person name="Vicario S."/>
            <person name="Vieira F.G."/>
            <person name="Vilella A.J."/>
            <person name="Villasante A."/>
            <person name="Walenz B."/>
            <person name="Wang J."/>
            <person name="Wasserman M."/>
            <person name="Watts T."/>
            <person name="Wilson D."/>
            <person name="Wilson R.K."/>
            <person name="Wing R.A."/>
            <person name="Wolfner M.F."/>
            <person name="Wong A."/>
            <person name="Wong G.K."/>
            <person name="Wu C.I."/>
            <person name="Wu G."/>
            <person name="Yamamoto D."/>
            <person name="Yang H.P."/>
            <person name="Yang S.P."/>
            <person name="Yorke J.A."/>
            <person name="Yoshida K."/>
            <person name="Zdobnov E."/>
            <person name="Zhang P."/>
            <person name="Zhang Y."/>
            <person name="Zimin A.V."/>
            <person name="Baldwin J."/>
            <person name="Abdouelleil A."/>
            <person name="Abdulkadir J."/>
            <person name="Abebe A."/>
            <person name="Abera B."/>
            <person name="Abreu J."/>
            <person name="Acer S.C."/>
            <person name="Aftuck L."/>
            <person name="Alexander A."/>
            <person name="An P."/>
            <person name="Anderson E."/>
            <person name="Anderson S."/>
            <person name="Arachi H."/>
            <person name="Azer M."/>
            <person name="Bachantsang P."/>
            <person name="Barry A."/>
            <person name="Bayul T."/>
            <person name="Berlin A."/>
            <person name="Bessette D."/>
            <person name="Bloom T."/>
            <person name="Blye J."/>
            <person name="Boguslavskiy L."/>
            <person name="Bonnet C."/>
            <person name="Boukhgalter B."/>
            <person name="Bourzgui I."/>
            <person name="Brown A."/>
            <person name="Cahill P."/>
            <person name="Channer S."/>
            <person name="Cheshatsang Y."/>
            <person name="Chuda L."/>
            <person name="Citroen M."/>
            <person name="Collymore A."/>
            <person name="Cooke P."/>
            <person name="Costello M."/>
            <person name="D'Aco K."/>
            <person name="Daza R."/>
            <person name="De Haan G."/>
            <person name="DeGray S."/>
            <person name="DeMaso C."/>
            <person name="Dhargay N."/>
            <person name="Dooley K."/>
            <person name="Dooley E."/>
            <person name="Doricent M."/>
            <person name="Dorje P."/>
            <person name="Dorjee K."/>
            <person name="Dupes A."/>
            <person name="Elong R."/>
            <person name="Falk J."/>
            <person name="Farina A."/>
            <person name="Faro S."/>
            <person name="Ferguson D."/>
            <person name="Fisher S."/>
            <person name="Foley C.D."/>
            <person name="Franke A."/>
            <person name="Friedrich D."/>
            <person name="Gadbois L."/>
            <person name="Gearin G."/>
            <person name="Gearin C.R."/>
            <person name="Giannoukos G."/>
            <person name="Goode T."/>
            <person name="Graham J."/>
            <person name="Grandbois E."/>
            <person name="Grewal S."/>
            <person name="Gyaltsen K."/>
            <person name="Hafez N."/>
            <person name="Hagos B."/>
            <person name="Hall J."/>
            <person name="Henson C."/>
            <person name="Hollinger A."/>
            <person name="Honan T."/>
            <person name="Huard M.D."/>
            <person name="Hughes L."/>
            <person name="Hurhula B."/>
            <person name="Husby M.E."/>
            <person name="Kamat A."/>
            <person name="Kanga B."/>
            <person name="Kashin S."/>
            <person name="Khazanovich D."/>
            <person name="Kisner P."/>
            <person name="Lance K."/>
            <person name="Lara M."/>
            <person name="Lee W."/>
            <person name="Lennon N."/>
            <person name="Letendre F."/>
            <person name="LeVine R."/>
            <person name="Lipovsky A."/>
            <person name="Liu X."/>
            <person name="Liu J."/>
            <person name="Liu S."/>
            <person name="Lokyitsang T."/>
            <person name="Lokyitsang Y."/>
            <person name="Lubonja R."/>
            <person name="Lui A."/>
            <person name="MacDonald P."/>
            <person name="Magnisalis V."/>
            <person name="Maru K."/>
            <person name="Matthews C."/>
            <person name="McCusker W."/>
            <person name="McDonough S."/>
            <person name="Mehta T."/>
            <person name="Meldrim J."/>
            <person name="Meneus L."/>
            <person name="Mihai O."/>
            <person name="Mihalev A."/>
            <person name="Mihova T."/>
            <person name="Mittelman R."/>
            <person name="Mlenga V."/>
            <person name="Montmayeur A."/>
            <person name="Mulrain L."/>
            <person name="Navidi A."/>
            <person name="Naylor J."/>
            <person name="Negash T."/>
            <person name="Nguyen T."/>
            <person name="Nguyen N."/>
            <person name="Nicol R."/>
            <person name="Norbu C."/>
            <person name="Norbu N."/>
            <person name="Novod N."/>
            <person name="O'Neill B."/>
            <person name="Osman S."/>
            <person name="Markiewicz E."/>
            <person name="Oyono O.L."/>
            <person name="Patti C."/>
            <person name="Phunkhang P."/>
            <person name="Pierre F."/>
            <person name="Priest M."/>
            <person name="Raghuraman S."/>
            <person name="Rege F."/>
            <person name="Reyes R."/>
            <person name="Rise C."/>
            <person name="Rogov P."/>
            <person name="Ross K."/>
            <person name="Ryan E."/>
            <person name="Settipalli S."/>
            <person name="Shea T."/>
            <person name="Sherpa N."/>
            <person name="Shi L."/>
            <person name="Shih D."/>
            <person name="Sparrow T."/>
            <person name="Spaulding J."/>
            <person name="Stalker J."/>
            <person name="Stange-Thomann N."/>
            <person name="Stavropoulos S."/>
            <person name="Stone C."/>
            <person name="Strader C."/>
            <person name="Tesfaye S."/>
            <person name="Thomson T."/>
            <person name="Thoulutsang Y."/>
            <person name="Thoulutsang D."/>
            <person name="Topham K."/>
            <person name="Topping I."/>
            <person name="Tsamla T."/>
            <person name="Vassiliev H."/>
            <person name="Vo A."/>
            <person name="Wangchuk T."/>
            <person name="Wangdi T."/>
            <person name="Weiand M."/>
            <person name="Wilkinson J."/>
            <person name="Wilson A."/>
            <person name="Yadav S."/>
            <person name="Young G."/>
            <person name="Yu Q."/>
            <person name="Zembek L."/>
            <person name="Zhong D."/>
            <person name="Zimmer A."/>
            <person name="Zwirko Z."/>
            <person name="Jaffe D.B."/>
            <person name="Alvarez P."/>
            <person name="Brockman W."/>
            <person name="Butler J."/>
            <person name="Chin C."/>
            <person name="Gnerre S."/>
            <person name="Grabherr M."/>
            <person name="Kleber M."/>
            <person name="Mauceli E."/>
            <person name="MacCallum I."/>
        </authorList>
    </citation>
    <scope>NUCLEOTIDE SEQUENCE [LARGE SCALE GENOMIC DNA]</scope>
    <source>
        <strain evidence="3">Tucson 14030-0811.24</strain>
    </source>
</reference>
<dbReference type="STRING" id="7260.B4NIL1"/>
<dbReference type="GO" id="GO:0016740">
    <property type="term" value="F:transferase activity"/>
    <property type="evidence" value="ECO:0007669"/>
    <property type="project" value="UniProtKB-KW"/>
</dbReference>
<dbReference type="OMA" id="YKTAMAS"/>